<dbReference type="PANTHER" id="PTHR48100">
    <property type="entry name" value="BROAD-SPECIFICITY PHOSPHATASE YOR283W-RELATED"/>
    <property type="match status" value="1"/>
</dbReference>
<feature type="transmembrane region" description="Helical" evidence="1">
    <location>
        <begin position="20"/>
        <end position="38"/>
    </location>
</feature>
<reference evidence="2 3" key="1">
    <citation type="submission" date="2019-09" db="EMBL/GenBank/DDBJ databases">
        <title>The hologenome of the rock-dwelling lichen Lasallia pustulata.</title>
        <authorList>
            <person name="Greshake Tzovaras B."/>
            <person name="Segers F."/>
            <person name="Bicker A."/>
            <person name="Dal Grande F."/>
            <person name="Otte J."/>
            <person name="Hankeln T."/>
            <person name="Schmitt I."/>
            <person name="Ebersberger I."/>
        </authorList>
    </citation>
    <scope>NUCLEOTIDE SEQUENCE [LARGE SCALE GENOMIC DNA]</scope>
    <source>
        <strain evidence="2">A1-1</strain>
    </source>
</reference>
<dbReference type="Pfam" id="PF00300">
    <property type="entry name" value="His_Phos_1"/>
    <property type="match status" value="1"/>
</dbReference>
<dbReference type="Gene3D" id="3.40.50.1240">
    <property type="entry name" value="Phosphoglycerate mutase-like"/>
    <property type="match status" value="1"/>
</dbReference>
<dbReference type="OrthoDB" id="496981at2759"/>
<dbReference type="GO" id="GO:0005737">
    <property type="term" value="C:cytoplasm"/>
    <property type="evidence" value="ECO:0007669"/>
    <property type="project" value="TreeGrafter"/>
</dbReference>
<evidence type="ECO:0000313" key="3">
    <source>
        <dbReference type="Proteomes" id="UP000324767"/>
    </source>
</evidence>
<dbReference type="PANTHER" id="PTHR48100:SF1">
    <property type="entry name" value="HISTIDINE PHOSPHATASE FAMILY PROTEIN-RELATED"/>
    <property type="match status" value="1"/>
</dbReference>
<dbReference type="CDD" id="cd07067">
    <property type="entry name" value="HP_PGM_like"/>
    <property type="match status" value="1"/>
</dbReference>
<evidence type="ECO:0000313" key="2">
    <source>
        <dbReference type="EMBL" id="KAA6411688.1"/>
    </source>
</evidence>
<keyword evidence="1" id="KW-0812">Transmembrane</keyword>
<keyword evidence="1" id="KW-1133">Transmembrane helix</keyword>
<evidence type="ECO:0000256" key="1">
    <source>
        <dbReference type="SAM" id="Phobius"/>
    </source>
</evidence>
<organism evidence="2 3">
    <name type="scientific">Lasallia pustulata</name>
    <dbReference type="NCBI Taxonomy" id="136370"/>
    <lineage>
        <taxon>Eukaryota</taxon>
        <taxon>Fungi</taxon>
        <taxon>Dikarya</taxon>
        <taxon>Ascomycota</taxon>
        <taxon>Pezizomycotina</taxon>
        <taxon>Lecanoromycetes</taxon>
        <taxon>OSLEUM clade</taxon>
        <taxon>Umbilicariomycetidae</taxon>
        <taxon>Umbilicariales</taxon>
        <taxon>Umbilicariaceae</taxon>
        <taxon>Lasallia</taxon>
    </lineage>
</organism>
<evidence type="ECO:0008006" key="4">
    <source>
        <dbReference type="Google" id="ProtNLM"/>
    </source>
</evidence>
<gene>
    <name evidence="2" type="ORF">FRX48_04969</name>
</gene>
<dbReference type="InterPro" id="IPR013078">
    <property type="entry name" value="His_Pase_superF_clade-1"/>
</dbReference>
<accession>A0A5M8PQ53</accession>
<dbReference type="AlphaFoldDB" id="A0A5M8PQ53"/>
<dbReference type="Proteomes" id="UP000324767">
    <property type="component" value="Unassembled WGS sequence"/>
</dbReference>
<dbReference type="InterPro" id="IPR050275">
    <property type="entry name" value="PGM_Phosphatase"/>
</dbReference>
<comment type="caution">
    <text evidence="2">The sequence shown here is derived from an EMBL/GenBank/DDBJ whole genome shotgun (WGS) entry which is preliminary data.</text>
</comment>
<dbReference type="EMBL" id="VXIT01000007">
    <property type="protein sequence ID" value="KAA6411688.1"/>
    <property type="molecule type" value="Genomic_DNA"/>
</dbReference>
<dbReference type="SUPFAM" id="SSF53254">
    <property type="entry name" value="Phosphoglycerate mutase-like"/>
    <property type="match status" value="1"/>
</dbReference>
<sequence>MQVRNVRSRSFRPALKTEVFIPSLLVLTVLVTMFVVMGEASTPSHIQYSTVLGYFLQDDPKTNDSSFDYTLVNFGLIDRSYTSDGHDADLNLTQWQRFEHEVDRLNREAERNVHYKLLYMGRHGEGLHNVAEAFYGTPAWNCYWSRQDGNGTVVWADAHLTELGVAQAEIASRFWAKEIAEQHIPTAQTYYTSPLTRCTDTANITFSGLKLPGRHPFVPTVKELLREAIGIHTCDRRSTKTYIHNRHPTYDFEYGFTEDDELWRADVRETDPALDTRMRELLDDVFSHDDSTFISFTSHSGAIGGILRVIGHRTFNLATGSVIPALVKAETVSGSAPLGNFTWAPQPTCGPNGP</sequence>
<dbReference type="InterPro" id="IPR029033">
    <property type="entry name" value="His_PPase_superfam"/>
</dbReference>
<keyword evidence="1" id="KW-0472">Membrane</keyword>
<name>A0A5M8PQ53_9LECA</name>
<dbReference type="SMART" id="SM00855">
    <property type="entry name" value="PGAM"/>
    <property type="match status" value="1"/>
</dbReference>
<dbReference type="GO" id="GO:0016791">
    <property type="term" value="F:phosphatase activity"/>
    <property type="evidence" value="ECO:0007669"/>
    <property type="project" value="TreeGrafter"/>
</dbReference>
<protein>
    <recommendedName>
        <fullName evidence="4">Histidine phosphatase superfamily, clade-1</fullName>
    </recommendedName>
</protein>
<proteinExistence type="predicted"/>